<reference evidence="2 3" key="1">
    <citation type="submission" date="2018-04" db="EMBL/GenBank/DDBJ databases">
        <title>WGS assembly of Panicum hallii var. hallii HAL2.</title>
        <authorList>
            <person name="Lovell J."/>
            <person name="Jenkins J."/>
            <person name="Lowry D."/>
            <person name="Mamidi S."/>
            <person name="Sreedasyam A."/>
            <person name="Weng X."/>
            <person name="Barry K."/>
            <person name="Bonette J."/>
            <person name="Campitelli B."/>
            <person name="Daum C."/>
            <person name="Gordon S."/>
            <person name="Gould B."/>
            <person name="Lipzen A."/>
            <person name="MacQueen A."/>
            <person name="Palacio-Mejia J."/>
            <person name="Plott C."/>
            <person name="Shakirov E."/>
            <person name="Shu S."/>
            <person name="Yoshinaga Y."/>
            <person name="Zane M."/>
            <person name="Rokhsar D."/>
            <person name="Grimwood J."/>
            <person name="Schmutz J."/>
            <person name="Juenger T."/>
        </authorList>
    </citation>
    <scope>NUCLEOTIDE SEQUENCE [LARGE SCALE GENOMIC DNA]</scope>
    <source>
        <strain evidence="3">cv. HAL2</strain>
    </source>
</reference>
<feature type="transmembrane region" description="Helical" evidence="1">
    <location>
        <begin position="272"/>
        <end position="294"/>
    </location>
</feature>
<protein>
    <submittedName>
        <fullName evidence="2">Uncharacterized protein</fullName>
    </submittedName>
</protein>
<evidence type="ECO:0000256" key="1">
    <source>
        <dbReference type="SAM" id="Phobius"/>
    </source>
</evidence>
<dbReference type="Gramene" id="PUZ42537">
    <property type="protein sequence ID" value="PUZ42537"/>
    <property type="gene ID" value="GQ55_9G590500"/>
</dbReference>
<sequence>MSRSGNFRDRSYDQPINDSSLPSDGPCLHPQVVWVCLMALSMQIQMKPFLIHLLVLVFKLYLCPLLMNSMYLKVELSELFPLHLLFALSSMKNLMTLFIHINLLVLMLYVIVESINCDGESLQEKNDIMQNIVAATIEEAGSKSMVQVANSLLDGLQIDTTTPLEVRQPLFDSNCGDNESGSKSMVQVANSLLDGLQIDTITPLEVRQPLFDSNCGDIESGIAIAMGYASPSASIVDTLPHDRSLGPSTIDYKIARKEKQQICMMMRLHHSWLKWMILFKIFMISLSARMVLGIQESIKTLLL</sequence>
<keyword evidence="1" id="KW-0812">Transmembrane</keyword>
<organism evidence="2 3">
    <name type="scientific">Panicum hallii var. hallii</name>
    <dbReference type="NCBI Taxonomy" id="1504633"/>
    <lineage>
        <taxon>Eukaryota</taxon>
        <taxon>Viridiplantae</taxon>
        <taxon>Streptophyta</taxon>
        <taxon>Embryophyta</taxon>
        <taxon>Tracheophyta</taxon>
        <taxon>Spermatophyta</taxon>
        <taxon>Magnoliopsida</taxon>
        <taxon>Liliopsida</taxon>
        <taxon>Poales</taxon>
        <taxon>Poaceae</taxon>
        <taxon>PACMAD clade</taxon>
        <taxon>Panicoideae</taxon>
        <taxon>Panicodae</taxon>
        <taxon>Paniceae</taxon>
        <taxon>Panicinae</taxon>
        <taxon>Panicum</taxon>
        <taxon>Panicum sect. Panicum</taxon>
    </lineage>
</organism>
<keyword evidence="1" id="KW-1133">Transmembrane helix</keyword>
<dbReference type="Proteomes" id="UP000244336">
    <property type="component" value="Chromosome 9"/>
</dbReference>
<keyword evidence="3" id="KW-1185">Reference proteome</keyword>
<dbReference type="AlphaFoldDB" id="A0A2T7CGQ6"/>
<evidence type="ECO:0000313" key="2">
    <source>
        <dbReference type="EMBL" id="PUZ42537.1"/>
    </source>
</evidence>
<gene>
    <name evidence="2" type="ORF">GQ55_9G590500</name>
</gene>
<feature type="transmembrane region" description="Helical" evidence="1">
    <location>
        <begin position="94"/>
        <end position="112"/>
    </location>
</feature>
<proteinExistence type="predicted"/>
<name>A0A2T7CGQ6_9POAL</name>
<feature type="transmembrane region" description="Helical" evidence="1">
    <location>
        <begin position="49"/>
        <end position="74"/>
    </location>
</feature>
<dbReference type="EMBL" id="CM009757">
    <property type="protein sequence ID" value="PUZ42537.1"/>
    <property type="molecule type" value="Genomic_DNA"/>
</dbReference>
<keyword evidence="1" id="KW-0472">Membrane</keyword>
<accession>A0A2T7CGQ6</accession>
<evidence type="ECO:0000313" key="3">
    <source>
        <dbReference type="Proteomes" id="UP000244336"/>
    </source>
</evidence>